<accession>A0AAV8ABP3</accession>
<feature type="transmembrane region" description="Helical" evidence="2">
    <location>
        <begin position="2109"/>
        <end position="2129"/>
    </location>
</feature>
<evidence type="ECO:0000256" key="1">
    <source>
        <dbReference type="SAM" id="MobiDB-lite"/>
    </source>
</evidence>
<proteinExistence type="predicted"/>
<evidence type="ECO:0000313" key="4">
    <source>
        <dbReference type="Proteomes" id="UP001146793"/>
    </source>
</evidence>
<dbReference type="PANTHER" id="PTHR33459:SF7">
    <property type="entry name" value="DD-GDCA PROTEIN"/>
    <property type="match status" value="1"/>
</dbReference>
<dbReference type="EMBL" id="JANTQA010000012">
    <property type="protein sequence ID" value="KAJ3450217.1"/>
    <property type="molecule type" value="Genomic_DNA"/>
</dbReference>
<dbReference type="InterPro" id="IPR052326">
    <property type="entry name" value="Diff-Dev_Assoc_Protein"/>
</dbReference>
<reference evidence="3" key="1">
    <citation type="submission" date="2022-08" db="EMBL/GenBank/DDBJ databases">
        <title>Novel sulphate-reducing endosymbionts in the free-living metamonad Anaeramoeba.</title>
        <authorList>
            <person name="Jerlstrom-Hultqvist J."/>
            <person name="Cepicka I."/>
            <person name="Gallot-Lavallee L."/>
            <person name="Salas-Leiva D."/>
            <person name="Curtis B.A."/>
            <person name="Zahonova K."/>
            <person name="Pipaliya S."/>
            <person name="Dacks J."/>
            <person name="Roger A.J."/>
        </authorList>
    </citation>
    <scope>NUCLEOTIDE SEQUENCE</scope>
    <source>
        <strain evidence="3">Busselton2</strain>
    </source>
</reference>
<dbReference type="Proteomes" id="UP001146793">
    <property type="component" value="Unassembled WGS sequence"/>
</dbReference>
<comment type="caution">
    <text evidence="3">The sequence shown here is derived from an EMBL/GenBank/DDBJ whole genome shotgun (WGS) entry which is preliminary data.</text>
</comment>
<dbReference type="PANTHER" id="PTHR33459">
    <property type="entry name" value="DD-GDCA PROTEIN"/>
    <property type="match status" value="1"/>
</dbReference>
<evidence type="ECO:0000313" key="3">
    <source>
        <dbReference type="EMBL" id="KAJ3450217.1"/>
    </source>
</evidence>
<evidence type="ECO:0000256" key="2">
    <source>
        <dbReference type="SAM" id="Phobius"/>
    </source>
</evidence>
<name>A0AAV8ABP3_9EUKA</name>
<gene>
    <name evidence="3" type="ORF">M0812_06385</name>
</gene>
<keyword evidence="2" id="KW-1133">Transmembrane helix</keyword>
<sequence>MIQHKFPNFSNCSLAGSHLIPEEIEPGLSCSNKKYVSLGQACNSSQGIYCYANLFCLNNVCTKENTGASCTQNSDCYGGLCTKNKVCTSKKDCGDSCDSGEECWSGQCHSNVCSGLAQGLPCDPSQYEGRQCDKGLYCDAKTSQCESALDDGVECYSHIQPNFVDIGVVCFASSVCDIDKTNPTSGVCVKKFSVQMGLECKSSEVCAFGLACQSGKCVASPTSCNDDQGKYCPYGSQCLCKTSSEFGLALPDNLEGDDGTCNEPINYDCTREISYLMDCIQISGCQEETHNVKGTCVYDNCFDLLEEYQCCLTQDGHVSSYYVLSDMECNKCNIHETYAGVGEICEPTNNKFCYDNLWCNENTGKCEADNTGDDCNSGTECYGGICISGKCSTQKYNADTCTSDSECISGNCESNFCNGKPLGTACDPYKVGGEDCSYNLFCDSVTSTCIKSLQPGEECKKHLLPFFMDWTSACTPGYICEGKQFSDNGTCKLIYGGAEGSECDSSFTCQLDLACQDGVCTNPTDNKCDYQTKFCPYGHYCKCNSKSTSGTCQELTNQNCQKQADDLISCAETYNCPITEKYEKGTCLYISCFDYIRKWQCCLQDGYEDTYFTNKGISCKTCPDVRTFHKLGESCDSSNDIECYENLWCNTNLQTCQADNTGYTCSDSLGCYGGLCVNGTCSLRKEVGDKCQIDEECWSDNCNTERGECDGIGFNKACDPTLNYGHNCGKGLYCDYQSKLCLAQKKINEDCWSPIEPNYMELTVVCASGLICDYNVQKESGQCRLMWSGAEGSDCSSSNVCEMGLACQDNKCTKSFATCDENTQACPVGYNCICSDDHLDGKCDQFANTDCQAYGSIVVQCLEQYNCGSEKYFAKGTCAYENCFEEIEYLECCKQSGFENSYYLNTGFNCKKCSINNKYVGLGTQCNTENTFCYKNLWCNPKSNLCETDNTGDTCTSGTECYGGVCSNGKCSVMKANGDDCTSDVECLSGTCLGNTTCHGLSPNANCDPSKLGGHQCDIGLFCDSVTRTCISQIKPGENCIKHLIPYFADWGSACTAGYICDADSTDFTTGTCKQLFSGMEGDACDSSIICESGLACQNNKCTKSFAKCNFKGLNCPEGYYCKCNSNQEDGTCIQIANTDCQIYYEELVDCIDVKGCSLDISITEGTCIYEHCFEASQRLECCKSDKGYQNQYFPNKGMECHNCVKNNYGGVGDECDLAHEMLCLKNLYCNSNLKKCKKDNTGASCTTGSDCSGGICANKVCAVIKSVGDECQIDQECWNTNCQNNVCSGFSVGTPCDPSKLGGNQCDVGLFCDSKTKECIPQIRGNFDCMSHLAPYYQDYENVCEPGYACDPDDLDFDTGTCRKLYSGVEGASCGNSITCQLGYACVMNKCNPKIDACNDKTHLCPQTHYCNCNTNQTEGTCTQISNDNCKEKAENYVSCLILNQCNYPEQIGKGQCNYNYCLEELIQFECCSQHDYDDSYFLHSGINCNRCPFVQTYSKLGEKCDLSNENFCYDNLWCNENTGKCEKDNTGEKCVSGTECYTGMCYNGQCITKKYNGMTCSINEECWNDNCKMGVCTGKALDSACDPSDSYGSECDKGLFCDSITKKCIKQLQPGSECYTHILPYFTDFSLACTGGYYCENTDSSQSIGYCKRLFSGIEGEACGKSDTCQFGLSCQDNKCSKEVSKCDLTTNNCPWGYYCKCSSTTTLEGTCVQYANMECQYEAEMYVDCLEYYECTYEKRMTKGTCGYNECYDKLQGFECCLQENDFEDFYYPHTGVDCNTCSAHHKYAGIDEDCNPFLDEHCLETLWCDFNDYKCKKDNTGDKCSYGLDCYGNVCSDGICTGVKMNGEKCTQNKECYNKNCVDKECRGLSEGAQCDSSYKGAECDEGLFCDSKTNKCIKQIQPNEECYSHLSPYFVEINTVCTPGYICENTDETKSIGYCKKMYSGKEGDSCGTSKSCQMPLACQNYRCVSNLYTCNQVEKFCPVGSYCYCDSTELSGVCVSNANTNCQAQAQSLTTCIINNNCGQGSSFVPGTCIYDNCFHEQSELECCKSSYIYEDTYYLNKNVKCEYTPTPTPTPTSSSSYTPTPSSGSDKIPNNTNNNVKLGVGVGIPLSIALIAVAFFMWPKKGKLFKKNNDYQEL</sequence>
<feature type="region of interest" description="Disordered" evidence="1">
    <location>
        <begin position="2078"/>
        <end position="2101"/>
    </location>
</feature>
<organism evidence="3 4">
    <name type="scientific">Anaeramoeba flamelloides</name>
    <dbReference type="NCBI Taxonomy" id="1746091"/>
    <lineage>
        <taxon>Eukaryota</taxon>
        <taxon>Metamonada</taxon>
        <taxon>Anaeramoebidae</taxon>
        <taxon>Anaeramoeba</taxon>
    </lineage>
</organism>
<keyword evidence="2" id="KW-0812">Transmembrane</keyword>
<protein>
    <submittedName>
        <fullName evidence="3">Dd-gdca protein</fullName>
    </submittedName>
</protein>
<keyword evidence="2" id="KW-0472">Membrane</keyword>
<feature type="compositionally biased region" description="Low complexity" evidence="1">
    <location>
        <begin position="2082"/>
        <end position="2094"/>
    </location>
</feature>